<comment type="similarity">
    <text evidence="2">Belongs to the ninjurin family.</text>
</comment>
<reference evidence="9 10" key="1">
    <citation type="submission" date="2024-03" db="EMBL/GenBank/DDBJ databases">
        <title>The genome assembly and annotation of the cricket Gryllus longicercus Weissman &amp; Gray.</title>
        <authorList>
            <person name="Szrajer S."/>
            <person name="Gray D."/>
            <person name="Ylla G."/>
        </authorList>
    </citation>
    <scope>NUCLEOTIDE SEQUENCE [LARGE SCALE GENOMIC DNA]</scope>
    <source>
        <strain evidence="9">DAG 2021-001</strain>
        <tissue evidence="9">Whole body minus gut</tissue>
    </source>
</reference>
<dbReference type="InterPro" id="IPR007007">
    <property type="entry name" value="Ninjurin"/>
</dbReference>
<evidence type="ECO:0000256" key="6">
    <source>
        <dbReference type="ARBA" id="ARBA00023136"/>
    </source>
</evidence>
<feature type="compositionally biased region" description="Low complexity" evidence="7">
    <location>
        <begin position="126"/>
        <end position="136"/>
    </location>
</feature>
<evidence type="ECO:0000256" key="1">
    <source>
        <dbReference type="ARBA" id="ARBA00004141"/>
    </source>
</evidence>
<evidence type="ECO:0000256" key="5">
    <source>
        <dbReference type="ARBA" id="ARBA00022989"/>
    </source>
</evidence>
<keyword evidence="3 8" id="KW-0812">Transmembrane</keyword>
<sequence length="291" mass="30617">MPARPAEGLHFTRRSEKQRKDGRREGGVRVRRGGGGAGAGADARFLAEGVARKSGCSAQHSYLALWVALGSPLRAQPPASLNRWKMLSLHSDEGAAAAEGEAGDGLLLPSDSSAVTLFADDAAPAAEAEKPNAAAEAPPPPPPLVRLRGGTVREEPVVALDLAKKAKVKDAPTPANTYAAKKTVAQGMMDIALITSNANQLRYLFEFASESSFYHLNVALISVSLMLQIAVGVTLIFKGRADLSGERKMEHANRLNNYVVGGVFLVTIINVFLAAFSVSNTKAPGGQTPQP</sequence>
<evidence type="ECO:0000256" key="2">
    <source>
        <dbReference type="ARBA" id="ARBA00008141"/>
    </source>
</evidence>
<feature type="transmembrane region" description="Helical" evidence="8">
    <location>
        <begin position="258"/>
        <end position="278"/>
    </location>
</feature>
<evidence type="ECO:0000313" key="10">
    <source>
        <dbReference type="Proteomes" id="UP001378592"/>
    </source>
</evidence>
<dbReference type="GO" id="GO:0007155">
    <property type="term" value="P:cell adhesion"/>
    <property type="evidence" value="ECO:0007669"/>
    <property type="project" value="UniProtKB-KW"/>
</dbReference>
<evidence type="ECO:0000313" key="9">
    <source>
        <dbReference type="EMBL" id="KAK7790743.1"/>
    </source>
</evidence>
<keyword evidence="6 8" id="KW-0472">Membrane</keyword>
<evidence type="ECO:0000256" key="7">
    <source>
        <dbReference type="SAM" id="MobiDB-lite"/>
    </source>
</evidence>
<accession>A0AAN9VG21</accession>
<evidence type="ECO:0000256" key="3">
    <source>
        <dbReference type="ARBA" id="ARBA00022692"/>
    </source>
</evidence>
<evidence type="ECO:0008006" key="11">
    <source>
        <dbReference type="Google" id="ProtNLM"/>
    </source>
</evidence>
<comment type="subcellular location">
    <subcellularLocation>
        <location evidence="1">Membrane</location>
        <topology evidence="1">Multi-pass membrane protein</topology>
    </subcellularLocation>
</comment>
<dbReference type="GO" id="GO:0042246">
    <property type="term" value="P:tissue regeneration"/>
    <property type="evidence" value="ECO:0007669"/>
    <property type="project" value="InterPro"/>
</dbReference>
<feature type="region of interest" description="Disordered" evidence="7">
    <location>
        <begin position="1"/>
        <end position="39"/>
    </location>
</feature>
<feature type="compositionally biased region" description="Basic and acidic residues" evidence="7">
    <location>
        <begin position="13"/>
        <end position="28"/>
    </location>
</feature>
<feature type="transmembrane region" description="Helical" evidence="8">
    <location>
        <begin position="213"/>
        <end position="237"/>
    </location>
</feature>
<dbReference type="Pfam" id="PF04923">
    <property type="entry name" value="Ninjurin"/>
    <property type="match status" value="1"/>
</dbReference>
<keyword evidence="4" id="KW-0130">Cell adhesion</keyword>
<dbReference type="AlphaFoldDB" id="A0AAN9VG21"/>
<dbReference type="EMBL" id="JAZDUA010000595">
    <property type="protein sequence ID" value="KAK7790743.1"/>
    <property type="molecule type" value="Genomic_DNA"/>
</dbReference>
<evidence type="ECO:0000256" key="4">
    <source>
        <dbReference type="ARBA" id="ARBA00022889"/>
    </source>
</evidence>
<dbReference type="PANTHER" id="PTHR12316:SF1">
    <property type="entry name" value="NINJURIN-B"/>
    <property type="match status" value="1"/>
</dbReference>
<dbReference type="Proteomes" id="UP001378592">
    <property type="component" value="Unassembled WGS sequence"/>
</dbReference>
<gene>
    <name evidence="9" type="ORF">R5R35_013097</name>
</gene>
<dbReference type="GO" id="GO:0016020">
    <property type="term" value="C:membrane"/>
    <property type="evidence" value="ECO:0007669"/>
    <property type="project" value="UniProtKB-SubCell"/>
</dbReference>
<comment type="caution">
    <text evidence="9">The sequence shown here is derived from an EMBL/GenBank/DDBJ whole genome shotgun (WGS) entry which is preliminary data.</text>
</comment>
<evidence type="ECO:0000256" key="8">
    <source>
        <dbReference type="SAM" id="Phobius"/>
    </source>
</evidence>
<protein>
    <recommendedName>
        <fullName evidence="11">Ninjurin-1</fullName>
    </recommendedName>
</protein>
<organism evidence="9 10">
    <name type="scientific">Gryllus longicercus</name>
    <dbReference type="NCBI Taxonomy" id="2509291"/>
    <lineage>
        <taxon>Eukaryota</taxon>
        <taxon>Metazoa</taxon>
        <taxon>Ecdysozoa</taxon>
        <taxon>Arthropoda</taxon>
        <taxon>Hexapoda</taxon>
        <taxon>Insecta</taxon>
        <taxon>Pterygota</taxon>
        <taxon>Neoptera</taxon>
        <taxon>Polyneoptera</taxon>
        <taxon>Orthoptera</taxon>
        <taxon>Ensifera</taxon>
        <taxon>Gryllidea</taxon>
        <taxon>Grylloidea</taxon>
        <taxon>Gryllidae</taxon>
        <taxon>Gryllinae</taxon>
        <taxon>Gryllus</taxon>
    </lineage>
</organism>
<keyword evidence="10" id="KW-1185">Reference proteome</keyword>
<name>A0AAN9VG21_9ORTH</name>
<proteinExistence type="inferred from homology"/>
<keyword evidence="5 8" id="KW-1133">Transmembrane helix</keyword>
<dbReference type="PANTHER" id="PTHR12316">
    <property type="entry name" value="NINJURIN-RELATED"/>
    <property type="match status" value="1"/>
</dbReference>
<feature type="region of interest" description="Disordered" evidence="7">
    <location>
        <begin position="126"/>
        <end position="149"/>
    </location>
</feature>